<dbReference type="EMBL" id="FJOG01000034">
    <property type="protein sequence ID" value="CZR65973.1"/>
    <property type="molecule type" value="Genomic_DNA"/>
</dbReference>
<organism evidence="2 3">
    <name type="scientific">Phialocephala subalpina</name>
    <dbReference type="NCBI Taxonomy" id="576137"/>
    <lineage>
        <taxon>Eukaryota</taxon>
        <taxon>Fungi</taxon>
        <taxon>Dikarya</taxon>
        <taxon>Ascomycota</taxon>
        <taxon>Pezizomycotina</taxon>
        <taxon>Leotiomycetes</taxon>
        <taxon>Helotiales</taxon>
        <taxon>Mollisiaceae</taxon>
        <taxon>Phialocephala</taxon>
        <taxon>Phialocephala fortinii species complex</taxon>
    </lineage>
</organism>
<gene>
    <name evidence="2" type="ORF">PAC_15873</name>
</gene>
<keyword evidence="3" id="KW-1185">Reference proteome</keyword>
<sequence>MLIRSTNKVHGDPSSRQILKRDARTTCNTQAYLDARGEPFDVTKRNNNPDYDECNHTIGKELSPRTMTLPKNDIQPFNTALFQEIGGDQAKSLGTDGLCGCTVLVIASRTGVYMAHYFKDFSFTEDEYWDEKMKMGLEQRFTNLVIGGLTNGLNPNPRARRPQQVSLTSCAAKILEGAGPDPNDNKIKDISYDPLNNNDDALWDTAAGKVLFKYDPDHNKQKKAALWTEGDPTDRHNDQWTL</sequence>
<evidence type="ECO:0000313" key="3">
    <source>
        <dbReference type="Proteomes" id="UP000184330"/>
    </source>
</evidence>
<dbReference type="OrthoDB" id="3564678at2759"/>
<reference evidence="2 3" key="1">
    <citation type="submission" date="2016-03" db="EMBL/GenBank/DDBJ databases">
        <authorList>
            <person name="Ploux O."/>
        </authorList>
    </citation>
    <scope>NUCLEOTIDE SEQUENCE [LARGE SCALE GENOMIC DNA]</scope>
    <source>
        <strain evidence="2 3">UAMH 11012</strain>
    </source>
</reference>
<dbReference type="AlphaFoldDB" id="A0A1L7XLT1"/>
<accession>A0A1L7XLT1</accession>
<evidence type="ECO:0000256" key="1">
    <source>
        <dbReference type="SAM" id="MobiDB-lite"/>
    </source>
</evidence>
<feature type="compositionally biased region" description="Basic and acidic residues" evidence="1">
    <location>
        <begin position="232"/>
        <end position="242"/>
    </location>
</feature>
<proteinExistence type="predicted"/>
<evidence type="ECO:0000313" key="2">
    <source>
        <dbReference type="EMBL" id="CZR65973.1"/>
    </source>
</evidence>
<name>A0A1L7XLT1_9HELO</name>
<protein>
    <submittedName>
        <fullName evidence="2">Uncharacterized protein</fullName>
    </submittedName>
</protein>
<feature type="region of interest" description="Disordered" evidence="1">
    <location>
        <begin position="223"/>
        <end position="242"/>
    </location>
</feature>
<dbReference type="Proteomes" id="UP000184330">
    <property type="component" value="Unassembled WGS sequence"/>
</dbReference>